<comment type="caution">
    <text evidence="1">The sequence shown here is derived from an EMBL/GenBank/DDBJ whole genome shotgun (WGS) entry which is preliminary data.</text>
</comment>
<dbReference type="AlphaFoldDB" id="A0A6V7X3P6"/>
<name>A0A6V7X3P6_MELEN</name>
<dbReference type="Proteomes" id="UP000580250">
    <property type="component" value="Unassembled WGS sequence"/>
</dbReference>
<organism evidence="1 2">
    <name type="scientific">Meloidogyne enterolobii</name>
    <name type="common">Root-knot nematode worm</name>
    <name type="synonym">Meloidogyne mayaguensis</name>
    <dbReference type="NCBI Taxonomy" id="390850"/>
    <lineage>
        <taxon>Eukaryota</taxon>
        <taxon>Metazoa</taxon>
        <taxon>Ecdysozoa</taxon>
        <taxon>Nematoda</taxon>
        <taxon>Chromadorea</taxon>
        <taxon>Rhabditida</taxon>
        <taxon>Tylenchina</taxon>
        <taxon>Tylenchomorpha</taxon>
        <taxon>Tylenchoidea</taxon>
        <taxon>Meloidogynidae</taxon>
        <taxon>Meloidogyninae</taxon>
        <taxon>Meloidogyne</taxon>
    </lineage>
</organism>
<reference evidence="1 2" key="1">
    <citation type="submission" date="2020-08" db="EMBL/GenBank/DDBJ databases">
        <authorList>
            <person name="Koutsovoulos G."/>
            <person name="Danchin GJ E."/>
        </authorList>
    </citation>
    <scope>NUCLEOTIDE SEQUENCE [LARGE SCALE GENOMIC DNA]</scope>
</reference>
<proteinExistence type="predicted"/>
<protein>
    <submittedName>
        <fullName evidence="1">Uncharacterized protein</fullName>
    </submittedName>
</protein>
<gene>
    <name evidence="1" type="ORF">MENT_LOCUS46839</name>
</gene>
<sequence length="40" mass="4546">MEKPQNRIHSKAILEKRGDESDVTLNMVGSNVNFRLFPAC</sequence>
<accession>A0A6V7X3P6</accession>
<evidence type="ECO:0000313" key="2">
    <source>
        <dbReference type="Proteomes" id="UP000580250"/>
    </source>
</evidence>
<dbReference type="EMBL" id="CAJEWN010001063">
    <property type="protein sequence ID" value="CAD2193862.1"/>
    <property type="molecule type" value="Genomic_DNA"/>
</dbReference>
<evidence type="ECO:0000313" key="1">
    <source>
        <dbReference type="EMBL" id="CAD2193862.1"/>
    </source>
</evidence>